<dbReference type="Proteomes" id="UP000009168">
    <property type="component" value="Unassembled WGS sequence"/>
</dbReference>
<dbReference type="AlphaFoldDB" id="Q22X39"/>
<sequence length="1059" mass="125604">MKQASNLSPNSRVKWQQDNSRDQQSSSYQYKDDQLQYQNQKKNTSPIRQQQSNSSSKLLSNSTASILERLKEKQSQPPKLVISGNGNQNGNNQYFNSPFNKSSSSLRQISNGKSPKNYSKYQQQPQNESEVIEKINQSPEKLQIHEQYLKYSQEQNNGRSSNLSIRTPTSPQKQQGTLNSFNQNQNNSGLKKMTLENKSLNFIPDNQEQYGRHLNKSNSEMIASNVLEKIVDLEIKLKKELIKNQHLETQVDSLNKQNDKLSKLNHDLTMQNSNLVNQITTNDSDNITPSKQTSKKQKNSNNNQEAVDSNNSSMSDINAKDVNYIKSLENECNKLQVLLEQKNKELQSWMQRYIEMQKKKEQKFEESETFNIMKKQIEKYEEYSKKQGEQTRIIENQKSSNERLIENLKDEVAMLKGERDTWMNKYQEAMKQNNKRDQDDNYEFMMVKQQKDEIQLKLAQLTDQFNEQNQFLQEQKQWTEHWKNKAVQLETKVLESQKQDNSKYQQKIDELETRIQKLMLENQNIKSNVILENQIQESERYARVNAEKQEIQSQYKQLQSKLELLAMEFKNEREEKNQLANQLDQFKNENTEMRINYEKKVTDLENGVKEKANIIEQMKKQEKEDQIKEINNRQQQEIETLKMRNKIVQIETELGNAKIELEKSQSKTKDYQRELDTWSKKCEALERQHKQQIEELNQHHSQLKQSNIEKEVKATKLESEGKIFYLDNQVKIMTKEVQIWKEKCQSLELEYEESIKLKNTEITESQNKIQLLNQKNLTSLNELNEKYDKEQKAQQEKIAEQKHQIKILQQQIEQIQLENQSLQENSIKRIRELQDIAQKAQQDIQGNSYSQLDTKIKQLQRQLLQLEIEKNQEIDEKNQQISQLEGDKSQLKEKIQLYSQEIKNLVSYLDKEKQNVEDLQKQISQAQREKDDLENQMNDIKDQFEHKSANCDFLLSENEQLNKQITGLKIKLNHSQNVQQSRFQQQQSQQQQQEIRQVQQTANRLNQSQQYQQSQQQKQQFNNQNENQQFILQGYMNKQDYHQFNNISNQNQEDSNDNQ</sequence>
<feature type="coiled-coil region" evidence="1">
    <location>
        <begin position="730"/>
        <end position="1024"/>
    </location>
</feature>
<keyword evidence="1" id="KW-0175">Coiled coil</keyword>
<feature type="compositionally biased region" description="Polar residues" evidence="2">
    <location>
        <begin position="305"/>
        <end position="316"/>
    </location>
</feature>
<dbReference type="RefSeq" id="XP_001010052.2">
    <property type="nucleotide sequence ID" value="XM_001010052.2"/>
</dbReference>
<dbReference type="EMBL" id="GG662809">
    <property type="protein sequence ID" value="EAR89807.2"/>
    <property type="molecule type" value="Genomic_DNA"/>
</dbReference>
<organism evidence="3 4">
    <name type="scientific">Tetrahymena thermophila (strain SB210)</name>
    <dbReference type="NCBI Taxonomy" id="312017"/>
    <lineage>
        <taxon>Eukaryota</taxon>
        <taxon>Sar</taxon>
        <taxon>Alveolata</taxon>
        <taxon>Ciliophora</taxon>
        <taxon>Intramacronucleata</taxon>
        <taxon>Oligohymenophorea</taxon>
        <taxon>Hymenostomatida</taxon>
        <taxon>Tetrahymenina</taxon>
        <taxon>Tetrahymenidae</taxon>
        <taxon>Tetrahymena</taxon>
    </lineage>
</organism>
<evidence type="ECO:0000313" key="4">
    <source>
        <dbReference type="Proteomes" id="UP000009168"/>
    </source>
</evidence>
<keyword evidence="4" id="KW-1185">Reference proteome</keyword>
<feature type="compositionally biased region" description="Low complexity" evidence="2">
    <location>
        <begin position="84"/>
        <end position="93"/>
    </location>
</feature>
<name>Q22X39_TETTS</name>
<protein>
    <submittedName>
        <fullName evidence="3">Uncharacterized protein</fullName>
    </submittedName>
</protein>
<evidence type="ECO:0000256" key="1">
    <source>
        <dbReference type="SAM" id="Coils"/>
    </source>
</evidence>
<dbReference type="STRING" id="312017.Q22X39"/>
<feature type="coiled-coil region" evidence="1">
    <location>
        <begin position="494"/>
        <end position="706"/>
    </location>
</feature>
<dbReference type="GeneID" id="7826205"/>
<feature type="coiled-coil region" evidence="1">
    <location>
        <begin position="230"/>
        <end position="271"/>
    </location>
</feature>
<feature type="compositionally biased region" description="Polar residues" evidence="2">
    <location>
        <begin position="94"/>
        <end position="130"/>
    </location>
</feature>
<feature type="region of interest" description="Disordered" evidence="2">
    <location>
        <begin position="154"/>
        <end position="188"/>
    </location>
</feature>
<feature type="region of interest" description="Disordered" evidence="2">
    <location>
        <begin position="1"/>
        <end position="130"/>
    </location>
</feature>
<dbReference type="KEGG" id="tet:TTHERM_00633140"/>
<gene>
    <name evidence="3" type="ORF">TTHERM_00633140</name>
</gene>
<accession>Q22X39</accession>
<dbReference type="HOGENOM" id="CLU_281125_0_0_1"/>
<evidence type="ECO:0000313" key="3">
    <source>
        <dbReference type="EMBL" id="EAR89807.2"/>
    </source>
</evidence>
<dbReference type="Gene3D" id="1.20.5.340">
    <property type="match status" value="1"/>
</dbReference>
<feature type="coiled-coil region" evidence="1">
    <location>
        <begin position="398"/>
        <end position="464"/>
    </location>
</feature>
<feature type="region of interest" description="Disordered" evidence="2">
    <location>
        <begin position="279"/>
        <end position="316"/>
    </location>
</feature>
<feature type="compositionally biased region" description="Polar residues" evidence="2">
    <location>
        <begin position="1"/>
        <end position="14"/>
    </location>
</feature>
<evidence type="ECO:0000256" key="2">
    <source>
        <dbReference type="SAM" id="MobiDB-lite"/>
    </source>
</evidence>
<feature type="compositionally biased region" description="Low complexity" evidence="2">
    <location>
        <begin position="16"/>
        <end position="62"/>
    </location>
</feature>
<reference evidence="4" key="1">
    <citation type="journal article" date="2006" name="PLoS Biol.">
        <title>Macronuclear genome sequence of the ciliate Tetrahymena thermophila, a model eukaryote.</title>
        <authorList>
            <person name="Eisen J.A."/>
            <person name="Coyne R.S."/>
            <person name="Wu M."/>
            <person name="Wu D."/>
            <person name="Thiagarajan M."/>
            <person name="Wortman J.R."/>
            <person name="Badger J.H."/>
            <person name="Ren Q."/>
            <person name="Amedeo P."/>
            <person name="Jones K.M."/>
            <person name="Tallon L.J."/>
            <person name="Delcher A.L."/>
            <person name="Salzberg S.L."/>
            <person name="Silva J.C."/>
            <person name="Haas B.J."/>
            <person name="Majoros W.H."/>
            <person name="Farzad M."/>
            <person name="Carlton J.M."/>
            <person name="Smith R.K. Jr."/>
            <person name="Garg J."/>
            <person name="Pearlman R.E."/>
            <person name="Karrer K.M."/>
            <person name="Sun L."/>
            <person name="Manning G."/>
            <person name="Elde N.C."/>
            <person name="Turkewitz A.P."/>
            <person name="Asai D.J."/>
            <person name="Wilkes D.E."/>
            <person name="Wang Y."/>
            <person name="Cai H."/>
            <person name="Collins K."/>
            <person name="Stewart B.A."/>
            <person name="Lee S.R."/>
            <person name="Wilamowska K."/>
            <person name="Weinberg Z."/>
            <person name="Ruzzo W.L."/>
            <person name="Wloga D."/>
            <person name="Gaertig J."/>
            <person name="Frankel J."/>
            <person name="Tsao C.-C."/>
            <person name="Gorovsky M.A."/>
            <person name="Keeling P.J."/>
            <person name="Waller R.F."/>
            <person name="Patron N.J."/>
            <person name="Cherry J.M."/>
            <person name="Stover N.A."/>
            <person name="Krieger C.J."/>
            <person name="del Toro C."/>
            <person name="Ryder H.F."/>
            <person name="Williamson S.C."/>
            <person name="Barbeau R.A."/>
            <person name="Hamilton E.P."/>
            <person name="Orias E."/>
        </authorList>
    </citation>
    <scope>NUCLEOTIDE SEQUENCE [LARGE SCALE GENOMIC DNA]</scope>
    <source>
        <strain evidence="4">SB210</strain>
    </source>
</reference>
<dbReference type="InParanoid" id="Q22X39"/>
<proteinExistence type="predicted"/>
<feature type="compositionally biased region" description="Polar residues" evidence="2">
    <location>
        <begin position="279"/>
        <end position="289"/>
    </location>
</feature>
<feature type="coiled-coil region" evidence="1">
    <location>
        <begin position="325"/>
        <end position="359"/>
    </location>
</feature>